<dbReference type="InterPro" id="IPR050641">
    <property type="entry name" value="RIFMO-like"/>
</dbReference>
<dbReference type="EMBL" id="KL198037">
    <property type="protein sequence ID" value="KDQ14432.1"/>
    <property type="molecule type" value="Genomic_DNA"/>
</dbReference>
<keyword evidence="7" id="KW-1185">Reference proteome</keyword>
<protein>
    <recommendedName>
        <fullName evidence="5">FAD-binding domain-containing protein</fullName>
    </recommendedName>
</protein>
<keyword evidence="4" id="KW-0560">Oxidoreductase</keyword>
<evidence type="ECO:0000313" key="6">
    <source>
        <dbReference type="EMBL" id="KDQ14432.1"/>
    </source>
</evidence>
<gene>
    <name evidence="6" type="ORF">BOTBODRAFT_132245</name>
</gene>
<evidence type="ECO:0000256" key="1">
    <source>
        <dbReference type="ARBA" id="ARBA00001974"/>
    </source>
</evidence>
<keyword evidence="3" id="KW-0274">FAD</keyword>
<dbReference type="Gene3D" id="3.40.30.20">
    <property type="match status" value="1"/>
</dbReference>
<name>A0A067MRF4_BOTB1</name>
<feature type="domain" description="FAD-binding" evidence="5">
    <location>
        <begin position="8"/>
        <end position="357"/>
    </location>
</feature>
<dbReference type="HOGENOM" id="CLU_009665_20_3_1"/>
<evidence type="ECO:0000256" key="4">
    <source>
        <dbReference type="ARBA" id="ARBA00023002"/>
    </source>
</evidence>
<dbReference type="InterPro" id="IPR002938">
    <property type="entry name" value="FAD-bd"/>
</dbReference>
<comment type="cofactor">
    <cofactor evidence="1">
        <name>FAD</name>
        <dbReference type="ChEBI" id="CHEBI:57692"/>
    </cofactor>
</comment>
<dbReference type="OrthoDB" id="2690153at2759"/>
<evidence type="ECO:0000256" key="2">
    <source>
        <dbReference type="ARBA" id="ARBA00022630"/>
    </source>
</evidence>
<dbReference type="GO" id="GO:0016709">
    <property type="term" value="F:oxidoreductase activity, acting on paired donors, with incorporation or reduction of molecular oxygen, NAD(P)H as one donor, and incorporation of one atom of oxygen"/>
    <property type="evidence" value="ECO:0007669"/>
    <property type="project" value="UniProtKB-ARBA"/>
</dbReference>
<evidence type="ECO:0000313" key="7">
    <source>
        <dbReference type="Proteomes" id="UP000027195"/>
    </source>
</evidence>
<proteinExistence type="predicted"/>
<dbReference type="SUPFAM" id="SSF51905">
    <property type="entry name" value="FAD/NAD(P)-binding domain"/>
    <property type="match status" value="1"/>
</dbReference>
<dbReference type="PANTHER" id="PTHR43004:SF19">
    <property type="entry name" value="BINDING MONOOXYGENASE, PUTATIVE (JCVI)-RELATED"/>
    <property type="match status" value="1"/>
</dbReference>
<dbReference type="InterPro" id="IPR038220">
    <property type="entry name" value="PHOX_C_sf"/>
</dbReference>
<dbReference type="Gene3D" id="3.50.50.60">
    <property type="entry name" value="FAD/NAD(P)-binding domain"/>
    <property type="match status" value="1"/>
</dbReference>
<sequence length="585" mass="62632">MSSPTHPAVLIVGAGPAGLIAALSLAKHGVPVRIIEKSNIYQAGARGTGIQPRTLEIFANLGVLDPILAEGITNPRMRAYAPNGSDVAREWNFFEVTEPSPCVPYPNPCMVPQDRTEAIIRGSLQRLGVQVELGKELVGFEQDDEGVTAQIISNTPNASNPPETLRVGWLIGADGARGITRKALGLKLIGETRDDEGYIVIADLEAENLDRSCWQLWGTKGAGDGVALRPVTVASRCVLMSRVDAQDFVWESDLSKIQEHFNALSKRDDIKFTKVNWVSKWRPNIRMANKFSVGRVFIAGDAAHVHSPTGGQGMNSSVQDAYNLAWKLALAYKKLATPSLLSTYDIERMPVIAEMLNVSTQILDRYKSAGVTAAKAPEGGAASDPWTRGQKLRQLGVNCRWSPIVVDERTPAVEGEISDVYGLDGGDVVRAGDRAPDASGLIQIDGVELEEAATTTTLFGEFSSTAHTALIFSSTQLEEGSGALELLRKLAYYNTLAPSDAPLVQSIVVLPSSLGVAPHSRGDVGFTRKTLLDRDGHAYRGYAITGGGGDPTYVVIVRPDGTIGAIVEGPDGVEKYFSGVFGVAQ</sequence>
<dbReference type="PANTHER" id="PTHR43004">
    <property type="entry name" value="TRK SYSTEM POTASSIUM UPTAKE PROTEIN"/>
    <property type="match status" value="1"/>
</dbReference>
<dbReference type="Pfam" id="PF01494">
    <property type="entry name" value="FAD_binding_3"/>
    <property type="match status" value="1"/>
</dbReference>
<organism evidence="6 7">
    <name type="scientific">Botryobasidium botryosum (strain FD-172 SS1)</name>
    <dbReference type="NCBI Taxonomy" id="930990"/>
    <lineage>
        <taxon>Eukaryota</taxon>
        <taxon>Fungi</taxon>
        <taxon>Dikarya</taxon>
        <taxon>Basidiomycota</taxon>
        <taxon>Agaricomycotina</taxon>
        <taxon>Agaricomycetes</taxon>
        <taxon>Cantharellales</taxon>
        <taxon>Botryobasidiaceae</taxon>
        <taxon>Botryobasidium</taxon>
    </lineage>
</organism>
<evidence type="ECO:0000256" key="3">
    <source>
        <dbReference type="ARBA" id="ARBA00022827"/>
    </source>
</evidence>
<dbReference type="Gene3D" id="3.30.70.2450">
    <property type="match status" value="1"/>
</dbReference>
<dbReference type="STRING" id="930990.A0A067MRF4"/>
<dbReference type="PRINTS" id="PR00420">
    <property type="entry name" value="RNGMNOXGNASE"/>
</dbReference>
<reference evidence="7" key="1">
    <citation type="journal article" date="2014" name="Proc. Natl. Acad. Sci. U.S.A.">
        <title>Extensive sampling of basidiomycete genomes demonstrates inadequacy of the white-rot/brown-rot paradigm for wood decay fungi.</title>
        <authorList>
            <person name="Riley R."/>
            <person name="Salamov A.A."/>
            <person name="Brown D.W."/>
            <person name="Nagy L.G."/>
            <person name="Floudas D."/>
            <person name="Held B.W."/>
            <person name="Levasseur A."/>
            <person name="Lombard V."/>
            <person name="Morin E."/>
            <person name="Otillar R."/>
            <person name="Lindquist E.A."/>
            <person name="Sun H."/>
            <person name="LaButti K.M."/>
            <person name="Schmutz J."/>
            <person name="Jabbour D."/>
            <person name="Luo H."/>
            <person name="Baker S.E."/>
            <person name="Pisabarro A.G."/>
            <person name="Walton J.D."/>
            <person name="Blanchette R.A."/>
            <person name="Henrissat B."/>
            <person name="Martin F."/>
            <person name="Cullen D."/>
            <person name="Hibbett D.S."/>
            <person name="Grigoriev I.V."/>
        </authorList>
    </citation>
    <scope>NUCLEOTIDE SEQUENCE [LARGE SCALE GENOMIC DNA]</scope>
    <source>
        <strain evidence="7">FD-172 SS1</strain>
    </source>
</reference>
<dbReference type="Proteomes" id="UP000027195">
    <property type="component" value="Unassembled WGS sequence"/>
</dbReference>
<dbReference type="AlphaFoldDB" id="A0A067MRF4"/>
<keyword evidence="2" id="KW-0285">Flavoprotein</keyword>
<dbReference type="GO" id="GO:0071949">
    <property type="term" value="F:FAD binding"/>
    <property type="evidence" value="ECO:0007669"/>
    <property type="project" value="InterPro"/>
</dbReference>
<dbReference type="InterPro" id="IPR036188">
    <property type="entry name" value="FAD/NAD-bd_sf"/>
</dbReference>
<dbReference type="InParanoid" id="A0A067MRF4"/>
<accession>A0A067MRF4</accession>
<evidence type="ECO:0000259" key="5">
    <source>
        <dbReference type="Pfam" id="PF01494"/>
    </source>
</evidence>